<accession>A0A4Y7IJB1</accession>
<evidence type="ECO:0000313" key="3">
    <source>
        <dbReference type="EMBL" id="RZC48977.1"/>
    </source>
</evidence>
<evidence type="ECO:0000256" key="1">
    <source>
        <dbReference type="SAM" id="MobiDB-lite"/>
    </source>
</evidence>
<dbReference type="EMBL" id="CM010716">
    <property type="protein sequence ID" value="RZC48977.1"/>
    <property type="molecule type" value="Genomic_DNA"/>
</dbReference>
<dbReference type="Proteomes" id="UP000316621">
    <property type="component" value="Chromosome 2"/>
</dbReference>
<evidence type="ECO:0000313" key="4">
    <source>
        <dbReference type="Proteomes" id="UP000316621"/>
    </source>
</evidence>
<feature type="region of interest" description="Disordered" evidence="1">
    <location>
        <begin position="124"/>
        <end position="149"/>
    </location>
</feature>
<organism evidence="3 4">
    <name type="scientific">Papaver somniferum</name>
    <name type="common">Opium poppy</name>
    <dbReference type="NCBI Taxonomy" id="3469"/>
    <lineage>
        <taxon>Eukaryota</taxon>
        <taxon>Viridiplantae</taxon>
        <taxon>Streptophyta</taxon>
        <taxon>Embryophyta</taxon>
        <taxon>Tracheophyta</taxon>
        <taxon>Spermatophyta</taxon>
        <taxon>Magnoliopsida</taxon>
        <taxon>Ranunculales</taxon>
        <taxon>Papaveraceae</taxon>
        <taxon>Papaveroideae</taxon>
        <taxon>Papaver</taxon>
    </lineage>
</organism>
<gene>
    <name evidence="3" type="ORF">C5167_017401</name>
</gene>
<reference evidence="3 4" key="1">
    <citation type="journal article" date="2018" name="Science">
        <title>The opium poppy genome and morphinan production.</title>
        <authorList>
            <person name="Guo L."/>
            <person name="Winzer T."/>
            <person name="Yang X."/>
            <person name="Li Y."/>
            <person name="Ning Z."/>
            <person name="He Z."/>
            <person name="Teodor R."/>
            <person name="Lu Y."/>
            <person name="Bowser T.A."/>
            <person name="Graham I.A."/>
            <person name="Ye K."/>
        </authorList>
    </citation>
    <scope>NUCLEOTIDE SEQUENCE [LARGE SCALE GENOMIC DNA]</scope>
    <source>
        <strain evidence="4">cv. HN1</strain>
        <tissue evidence="3">Leaves</tissue>
    </source>
</reference>
<keyword evidence="2" id="KW-0472">Membrane</keyword>
<dbReference type="STRING" id="3469.A0A4Y7IJB1"/>
<keyword evidence="2" id="KW-1133">Transmembrane helix</keyword>
<protein>
    <submittedName>
        <fullName evidence="3">Uncharacterized protein</fullName>
    </submittedName>
</protein>
<keyword evidence="2" id="KW-0812">Transmembrane</keyword>
<dbReference type="Gramene" id="RZC48977">
    <property type="protein sequence ID" value="RZC48977"/>
    <property type="gene ID" value="C5167_017401"/>
</dbReference>
<evidence type="ECO:0000256" key="2">
    <source>
        <dbReference type="SAM" id="Phobius"/>
    </source>
</evidence>
<feature type="transmembrane region" description="Helical" evidence="2">
    <location>
        <begin position="23"/>
        <end position="48"/>
    </location>
</feature>
<feature type="compositionally biased region" description="Basic and acidic residues" evidence="1">
    <location>
        <begin position="126"/>
        <end position="148"/>
    </location>
</feature>
<proteinExistence type="predicted"/>
<name>A0A4Y7IJB1_PAPSO</name>
<keyword evidence="4" id="KW-1185">Reference proteome</keyword>
<sequence>MSRKMLIDGEVNISNEHEYDYDLFVIGAGSGGVEIGACVAVLFLVVLTKSVIMMGRSRGGLSQRSSGRVDPLQNFVSERSPIARQKPPTNVISVTFRTIRRLNSMMSLLALKKHMRTANKSYGESLSKHFRERSKKESDAKKIQDLNHKMSKRSSGIAIGPLTMFDETHTDKNQKLPPICAE</sequence>
<dbReference type="AlphaFoldDB" id="A0A4Y7IJB1"/>